<dbReference type="Gene3D" id="2.40.160.10">
    <property type="entry name" value="Porin"/>
    <property type="match status" value="1"/>
</dbReference>
<sequence length="192" mass="19667">MTLNKFLLAGVAASLTAAPVFAGSADPAPADPTPTPTYVAPVSGDWTGGYVGLNLGFADLEAGATEADGGFYGLTAGYDYDLGDWVVGAGIDYDRLDINLGGSNVDSAARLKVRAGYDLGDGLIYGTAGAVRVDVAGLGDDTGYFVGAGYEHKVTEQISVGGEVLYHDISNFNGSGTDVEATTFAAKVNFRF</sequence>
<dbReference type="SUPFAM" id="SSF56925">
    <property type="entry name" value="OMPA-like"/>
    <property type="match status" value="1"/>
</dbReference>
<evidence type="ECO:0000256" key="1">
    <source>
        <dbReference type="ARBA" id="ARBA00022729"/>
    </source>
</evidence>
<dbReference type="InterPro" id="IPR011250">
    <property type="entry name" value="OMP/PagP_B-barrel"/>
</dbReference>
<name>A0A0P1H4S0_9RHOB</name>
<feature type="domain" description="Outer membrane protein beta-barrel" evidence="3">
    <location>
        <begin position="40"/>
        <end position="192"/>
    </location>
</feature>
<dbReference type="EMBL" id="CYSF01000012">
    <property type="protein sequence ID" value="CUH85069.1"/>
    <property type="molecule type" value="Genomic_DNA"/>
</dbReference>
<dbReference type="Pfam" id="PF13505">
    <property type="entry name" value="OMP_b-brl"/>
    <property type="match status" value="1"/>
</dbReference>
<dbReference type="AlphaFoldDB" id="A0A0P1H4S0"/>
<gene>
    <name evidence="4" type="ORF">TM5383_02296</name>
</gene>
<reference evidence="4 5" key="1">
    <citation type="submission" date="2015-09" db="EMBL/GenBank/DDBJ databases">
        <authorList>
            <consortium name="Swine Surveillance"/>
        </authorList>
    </citation>
    <scope>NUCLEOTIDE SEQUENCE [LARGE SCALE GENOMIC DNA]</scope>
    <source>
        <strain evidence="4 5">CECT 8383</strain>
    </source>
</reference>
<organism evidence="4 5">
    <name type="scientific">Thalassovita mediterranea</name>
    <dbReference type="NCBI Taxonomy" id="340021"/>
    <lineage>
        <taxon>Bacteria</taxon>
        <taxon>Pseudomonadati</taxon>
        <taxon>Pseudomonadota</taxon>
        <taxon>Alphaproteobacteria</taxon>
        <taxon>Rhodobacterales</taxon>
        <taxon>Roseobacteraceae</taxon>
        <taxon>Thalassovita</taxon>
    </lineage>
</organism>
<dbReference type="OrthoDB" id="268975at2"/>
<keyword evidence="5" id="KW-1185">Reference proteome</keyword>
<evidence type="ECO:0000259" key="3">
    <source>
        <dbReference type="Pfam" id="PF13505"/>
    </source>
</evidence>
<evidence type="ECO:0000256" key="2">
    <source>
        <dbReference type="SAM" id="SignalP"/>
    </source>
</evidence>
<keyword evidence="1 2" id="KW-0732">Signal</keyword>
<dbReference type="InterPro" id="IPR027385">
    <property type="entry name" value="Beta-barrel_OMP"/>
</dbReference>
<proteinExistence type="predicted"/>
<feature type="chain" id="PRO_5006064062" evidence="2">
    <location>
        <begin position="23"/>
        <end position="192"/>
    </location>
</feature>
<feature type="signal peptide" evidence="2">
    <location>
        <begin position="1"/>
        <end position="22"/>
    </location>
</feature>
<dbReference type="STRING" id="340021.TM5383_02296"/>
<evidence type="ECO:0000313" key="5">
    <source>
        <dbReference type="Proteomes" id="UP000051681"/>
    </source>
</evidence>
<dbReference type="InterPro" id="IPR023614">
    <property type="entry name" value="Porin_dom_sf"/>
</dbReference>
<dbReference type="RefSeq" id="WP_058319153.1">
    <property type="nucleotide sequence ID" value="NZ_CYSF01000012.1"/>
</dbReference>
<accession>A0A0P1H4S0</accession>
<evidence type="ECO:0000313" key="4">
    <source>
        <dbReference type="EMBL" id="CUH85069.1"/>
    </source>
</evidence>
<protein>
    <submittedName>
        <fullName evidence="4">Opacity protein antigens</fullName>
    </submittedName>
</protein>
<dbReference type="Proteomes" id="UP000051681">
    <property type="component" value="Unassembled WGS sequence"/>
</dbReference>